<dbReference type="Proteomes" id="UP000887576">
    <property type="component" value="Unplaced"/>
</dbReference>
<name>A0AC34Q1W1_9BILA</name>
<protein>
    <submittedName>
        <fullName evidence="2">Uncharacterized protein</fullName>
    </submittedName>
</protein>
<accession>A0AC34Q1W1</accession>
<evidence type="ECO:0000313" key="2">
    <source>
        <dbReference type="WBParaSite" id="JU765_v2.g12135.t1"/>
    </source>
</evidence>
<evidence type="ECO:0000313" key="1">
    <source>
        <dbReference type="Proteomes" id="UP000887576"/>
    </source>
</evidence>
<proteinExistence type="predicted"/>
<sequence>MKSLIIFLLGLLLPVVALVSNSHDPLSTVTASNQTTFVPIRPVYRNGMLNPHDPFHIQKRQANHKNSPAVKNEDIEQMPIQPYPYQYTYQYRNQNKSNVKTPPKK</sequence>
<organism evidence="1 2">
    <name type="scientific">Panagrolaimus sp. JU765</name>
    <dbReference type="NCBI Taxonomy" id="591449"/>
    <lineage>
        <taxon>Eukaryota</taxon>
        <taxon>Metazoa</taxon>
        <taxon>Ecdysozoa</taxon>
        <taxon>Nematoda</taxon>
        <taxon>Chromadorea</taxon>
        <taxon>Rhabditida</taxon>
        <taxon>Tylenchina</taxon>
        <taxon>Panagrolaimomorpha</taxon>
        <taxon>Panagrolaimoidea</taxon>
        <taxon>Panagrolaimidae</taxon>
        <taxon>Panagrolaimus</taxon>
    </lineage>
</organism>
<reference evidence="2" key="1">
    <citation type="submission" date="2022-11" db="UniProtKB">
        <authorList>
            <consortium name="WormBaseParasite"/>
        </authorList>
    </citation>
    <scope>IDENTIFICATION</scope>
</reference>
<dbReference type="WBParaSite" id="JU765_v2.g12135.t1">
    <property type="protein sequence ID" value="JU765_v2.g12135.t1"/>
    <property type="gene ID" value="JU765_v2.g12135"/>
</dbReference>